<proteinExistence type="predicted"/>
<reference evidence="2 3" key="1">
    <citation type="journal article" date="2018" name="Front. Plant Sci.">
        <title>Red Clover (Trifolium pratense) and Zigzag Clover (T. medium) - A Picture of Genomic Similarities and Differences.</title>
        <authorList>
            <person name="Dluhosova J."/>
            <person name="Istvanek J."/>
            <person name="Nedelnik J."/>
            <person name="Repkova J."/>
        </authorList>
    </citation>
    <scope>NUCLEOTIDE SEQUENCE [LARGE SCALE GENOMIC DNA]</scope>
    <source>
        <strain evidence="3">cv. 10/8</strain>
        <tissue evidence="2">Leaf</tissue>
    </source>
</reference>
<feature type="region of interest" description="Disordered" evidence="1">
    <location>
        <begin position="1"/>
        <end position="27"/>
    </location>
</feature>
<keyword evidence="3" id="KW-1185">Reference proteome</keyword>
<sequence>FPSSSYGGRVGSDLSLSTSNQQQQWQSGPHYLATVAASSGFPPQIRPSSSSQAWLHKMASTHS</sequence>
<accession>A0A392PR97</accession>
<feature type="compositionally biased region" description="Polar residues" evidence="1">
    <location>
        <begin position="14"/>
        <end position="27"/>
    </location>
</feature>
<evidence type="ECO:0000313" key="2">
    <source>
        <dbReference type="EMBL" id="MCI14611.1"/>
    </source>
</evidence>
<dbReference type="EMBL" id="LXQA010093089">
    <property type="protein sequence ID" value="MCI14611.1"/>
    <property type="molecule type" value="Genomic_DNA"/>
</dbReference>
<organism evidence="2 3">
    <name type="scientific">Trifolium medium</name>
    <dbReference type="NCBI Taxonomy" id="97028"/>
    <lineage>
        <taxon>Eukaryota</taxon>
        <taxon>Viridiplantae</taxon>
        <taxon>Streptophyta</taxon>
        <taxon>Embryophyta</taxon>
        <taxon>Tracheophyta</taxon>
        <taxon>Spermatophyta</taxon>
        <taxon>Magnoliopsida</taxon>
        <taxon>eudicotyledons</taxon>
        <taxon>Gunneridae</taxon>
        <taxon>Pentapetalae</taxon>
        <taxon>rosids</taxon>
        <taxon>fabids</taxon>
        <taxon>Fabales</taxon>
        <taxon>Fabaceae</taxon>
        <taxon>Papilionoideae</taxon>
        <taxon>50 kb inversion clade</taxon>
        <taxon>NPAAA clade</taxon>
        <taxon>Hologalegina</taxon>
        <taxon>IRL clade</taxon>
        <taxon>Trifolieae</taxon>
        <taxon>Trifolium</taxon>
    </lineage>
</organism>
<dbReference type="Proteomes" id="UP000265520">
    <property type="component" value="Unassembled WGS sequence"/>
</dbReference>
<name>A0A392PR97_9FABA</name>
<feature type="non-terminal residue" evidence="2">
    <location>
        <position position="1"/>
    </location>
</feature>
<dbReference type="AlphaFoldDB" id="A0A392PR97"/>
<comment type="caution">
    <text evidence="2">The sequence shown here is derived from an EMBL/GenBank/DDBJ whole genome shotgun (WGS) entry which is preliminary data.</text>
</comment>
<feature type="region of interest" description="Disordered" evidence="1">
    <location>
        <begin position="42"/>
        <end position="63"/>
    </location>
</feature>
<evidence type="ECO:0000313" key="3">
    <source>
        <dbReference type="Proteomes" id="UP000265520"/>
    </source>
</evidence>
<evidence type="ECO:0000256" key="1">
    <source>
        <dbReference type="SAM" id="MobiDB-lite"/>
    </source>
</evidence>
<protein>
    <submittedName>
        <fullName evidence="2">Floral homeotic protein APETALA 2-like</fullName>
    </submittedName>
</protein>